<name>A0AAW1TDK6_9CHLO</name>
<gene>
    <name evidence="3" type="ORF">WJX84_005226</name>
</gene>
<keyword evidence="2" id="KW-0812">Transmembrane</keyword>
<keyword evidence="2" id="KW-1133">Transmembrane helix</keyword>
<keyword evidence="4" id="KW-1185">Reference proteome</keyword>
<sequence>MSQTLQQPQASPKGFRLSFNRQLVAPIDFAQFPFHYAAVTGNHLLALFLYSQGLSPEGKLFSLASFSAEGLSGETPWRHALQASPSQAALLAGDKKAAHILTLIEKDVPLCWTHSNHCKFPADFRKQVAAMVSGVASSPTMLRLPALARQQIIDDLAASSSRRDVWQVDDPRVWAGSWSELLDPVLYENGLKLLPSPEEAPAEQDGQPPPQQQQQQQPAEFLPICYQLRLNNHPRRRMNFFRACMHNAAIMGVSFFMLEISLYAMKQLAQQRMVKRK</sequence>
<accession>A0AAW1TDK6</accession>
<organism evidence="3 4">
    <name type="scientific">Apatococcus fuscideae</name>
    <dbReference type="NCBI Taxonomy" id="2026836"/>
    <lineage>
        <taxon>Eukaryota</taxon>
        <taxon>Viridiplantae</taxon>
        <taxon>Chlorophyta</taxon>
        <taxon>core chlorophytes</taxon>
        <taxon>Trebouxiophyceae</taxon>
        <taxon>Chlorellales</taxon>
        <taxon>Chlorellaceae</taxon>
        <taxon>Apatococcus</taxon>
    </lineage>
</organism>
<evidence type="ECO:0000313" key="4">
    <source>
        <dbReference type="Proteomes" id="UP001485043"/>
    </source>
</evidence>
<dbReference type="EMBL" id="JALJOV010000085">
    <property type="protein sequence ID" value="KAK9867473.1"/>
    <property type="molecule type" value="Genomic_DNA"/>
</dbReference>
<protein>
    <submittedName>
        <fullName evidence="3">Uncharacterized protein</fullName>
    </submittedName>
</protein>
<keyword evidence="2" id="KW-0472">Membrane</keyword>
<proteinExistence type="predicted"/>
<evidence type="ECO:0000256" key="1">
    <source>
        <dbReference type="SAM" id="MobiDB-lite"/>
    </source>
</evidence>
<dbReference type="Proteomes" id="UP001485043">
    <property type="component" value="Unassembled WGS sequence"/>
</dbReference>
<evidence type="ECO:0000256" key="2">
    <source>
        <dbReference type="SAM" id="Phobius"/>
    </source>
</evidence>
<feature type="region of interest" description="Disordered" evidence="1">
    <location>
        <begin position="196"/>
        <end position="217"/>
    </location>
</feature>
<evidence type="ECO:0000313" key="3">
    <source>
        <dbReference type="EMBL" id="KAK9867473.1"/>
    </source>
</evidence>
<feature type="transmembrane region" description="Helical" evidence="2">
    <location>
        <begin position="245"/>
        <end position="265"/>
    </location>
</feature>
<feature type="compositionally biased region" description="Low complexity" evidence="1">
    <location>
        <begin position="197"/>
        <end position="217"/>
    </location>
</feature>
<reference evidence="3 4" key="1">
    <citation type="journal article" date="2024" name="Nat. Commun.">
        <title>Phylogenomics reveals the evolutionary origins of lichenization in chlorophyte algae.</title>
        <authorList>
            <person name="Puginier C."/>
            <person name="Libourel C."/>
            <person name="Otte J."/>
            <person name="Skaloud P."/>
            <person name="Haon M."/>
            <person name="Grisel S."/>
            <person name="Petersen M."/>
            <person name="Berrin J.G."/>
            <person name="Delaux P.M."/>
            <person name="Dal Grande F."/>
            <person name="Keller J."/>
        </authorList>
    </citation>
    <scope>NUCLEOTIDE SEQUENCE [LARGE SCALE GENOMIC DNA]</scope>
    <source>
        <strain evidence="3 4">SAG 2523</strain>
    </source>
</reference>
<comment type="caution">
    <text evidence="3">The sequence shown here is derived from an EMBL/GenBank/DDBJ whole genome shotgun (WGS) entry which is preliminary data.</text>
</comment>
<dbReference type="AlphaFoldDB" id="A0AAW1TDK6"/>